<reference evidence="2" key="1">
    <citation type="journal article" date="2019" name="Int. J. Syst. Evol. Microbiol.">
        <title>The Global Catalogue of Microorganisms (GCM) 10K type strain sequencing project: providing services to taxonomists for standard genome sequencing and annotation.</title>
        <authorList>
            <consortium name="The Broad Institute Genomics Platform"/>
            <consortium name="The Broad Institute Genome Sequencing Center for Infectious Disease"/>
            <person name="Wu L."/>
            <person name="Ma J."/>
        </authorList>
    </citation>
    <scope>NUCLEOTIDE SEQUENCE [LARGE SCALE GENOMIC DNA]</scope>
    <source>
        <strain evidence="2">S1</strain>
    </source>
</reference>
<dbReference type="Proteomes" id="UP001597282">
    <property type="component" value="Unassembled WGS sequence"/>
</dbReference>
<proteinExistence type="predicted"/>
<evidence type="ECO:0000313" key="2">
    <source>
        <dbReference type="Proteomes" id="UP001597282"/>
    </source>
</evidence>
<evidence type="ECO:0000313" key="1">
    <source>
        <dbReference type="EMBL" id="MFD1425864.1"/>
    </source>
</evidence>
<accession>A0ABW4C568</accession>
<protein>
    <submittedName>
        <fullName evidence="1">Uncharacterized protein</fullName>
    </submittedName>
</protein>
<organism evidence="1 2">
    <name type="scientific">Kroppenstedtia sanguinis</name>
    <dbReference type="NCBI Taxonomy" id="1380684"/>
    <lineage>
        <taxon>Bacteria</taxon>
        <taxon>Bacillati</taxon>
        <taxon>Bacillota</taxon>
        <taxon>Bacilli</taxon>
        <taxon>Bacillales</taxon>
        <taxon>Thermoactinomycetaceae</taxon>
        <taxon>Kroppenstedtia</taxon>
    </lineage>
</organism>
<dbReference type="EMBL" id="JBHTNU010000002">
    <property type="protein sequence ID" value="MFD1425864.1"/>
    <property type="molecule type" value="Genomic_DNA"/>
</dbReference>
<dbReference type="RefSeq" id="WP_380162878.1">
    <property type="nucleotide sequence ID" value="NZ_JBHTNU010000002.1"/>
</dbReference>
<name>A0ABW4C568_9BACL</name>
<comment type="caution">
    <text evidence="1">The sequence shown here is derived from an EMBL/GenBank/DDBJ whole genome shotgun (WGS) entry which is preliminary data.</text>
</comment>
<gene>
    <name evidence="1" type="ORF">ACFQ4Y_02800</name>
</gene>
<sequence length="82" mass="8987">MSNQNENALVQFGDVSVTAITNASGVFVGTNTQYGWASHEKENEAFGLIFGDWNGVYSNINLLFDSDLIDAPIQDSDLFHSK</sequence>
<keyword evidence="2" id="KW-1185">Reference proteome</keyword>